<evidence type="ECO:0000313" key="2">
    <source>
        <dbReference type="EMBL" id="KAE9406179.1"/>
    </source>
</evidence>
<evidence type="ECO:0000256" key="1">
    <source>
        <dbReference type="SAM" id="MobiDB-lite"/>
    </source>
</evidence>
<organism evidence="2 3">
    <name type="scientific">Gymnopus androsaceus JB14</name>
    <dbReference type="NCBI Taxonomy" id="1447944"/>
    <lineage>
        <taxon>Eukaryota</taxon>
        <taxon>Fungi</taxon>
        <taxon>Dikarya</taxon>
        <taxon>Basidiomycota</taxon>
        <taxon>Agaricomycotina</taxon>
        <taxon>Agaricomycetes</taxon>
        <taxon>Agaricomycetidae</taxon>
        <taxon>Agaricales</taxon>
        <taxon>Marasmiineae</taxon>
        <taxon>Omphalotaceae</taxon>
        <taxon>Gymnopus</taxon>
    </lineage>
</organism>
<sequence>MCPTEDYNCTVLLNGVEEFNVSYIHPMKKFDLCNQVVLLKDVPAINELKAVQLEDSFVATVQAERISLDGQEGWIVQLSEYEVKVFLRELSISIPLHQNSIQKISGATLQGTKPIWDMLPMKSTLGKVLDLKDPIPKSMDPFTSGQPYKHLEVSSIVGNHKGKETSIVDVTQDSNMKSSLRVLVVFGSAGGMFSQEPTVFDYNELHCPIKQTTGKIHQYYTFKPRYIPTYSRQDLRKLGLEQEAIIGPSQAMGPPPLPLTAHPPSHSNQAPSPGSATPCPGGAVESITNVTDVHWILNPQIREGLQGLDLKVAFVREAEDVRVALVTVDGVTKVQYNLTQDYTLNKAVWIMLEIQLTNLKGKKGSTFVKKVLENSWFNVFAHELAIVDMTNTHHKDGNKGMKQPRVREYHHIKCFEWYQTHQGGRISLVVPHQATWIELREAQSLK</sequence>
<feature type="region of interest" description="Disordered" evidence="1">
    <location>
        <begin position="247"/>
        <end position="283"/>
    </location>
</feature>
<name>A0A6A4I643_9AGAR</name>
<accession>A0A6A4I643</accession>
<evidence type="ECO:0000313" key="3">
    <source>
        <dbReference type="Proteomes" id="UP000799118"/>
    </source>
</evidence>
<keyword evidence="3" id="KW-1185">Reference proteome</keyword>
<protein>
    <submittedName>
        <fullName evidence="2">Uncharacterized protein</fullName>
    </submittedName>
</protein>
<reference evidence="2" key="1">
    <citation type="journal article" date="2019" name="Environ. Microbiol.">
        <title>Fungal ecological strategies reflected in gene transcription - a case study of two litter decomposers.</title>
        <authorList>
            <person name="Barbi F."/>
            <person name="Kohler A."/>
            <person name="Barry K."/>
            <person name="Baskaran P."/>
            <person name="Daum C."/>
            <person name="Fauchery L."/>
            <person name="Ihrmark K."/>
            <person name="Kuo A."/>
            <person name="LaButti K."/>
            <person name="Lipzen A."/>
            <person name="Morin E."/>
            <person name="Grigoriev I.V."/>
            <person name="Henrissat B."/>
            <person name="Lindahl B."/>
            <person name="Martin F."/>
        </authorList>
    </citation>
    <scope>NUCLEOTIDE SEQUENCE</scope>
    <source>
        <strain evidence="2">JB14</strain>
    </source>
</reference>
<proteinExistence type="predicted"/>
<dbReference type="AlphaFoldDB" id="A0A6A4I643"/>
<dbReference type="EMBL" id="ML769404">
    <property type="protein sequence ID" value="KAE9406179.1"/>
    <property type="molecule type" value="Genomic_DNA"/>
</dbReference>
<dbReference type="Proteomes" id="UP000799118">
    <property type="component" value="Unassembled WGS sequence"/>
</dbReference>
<gene>
    <name evidence="2" type="ORF">BT96DRAFT_934423</name>
</gene>